<proteinExistence type="predicted"/>
<name>A0A6C0JRF2_9ZZZZ</name>
<accession>A0A6C0JRF2</accession>
<evidence type="ECO:0000313" key="1">
    <source>
        <dbReference type="EMBL" id="QHU08345.1"/>
    </source>
</evidence>
<dbReference type="EMBL" id="MN740696">
    <property type="protein sequence ID" value="QHU08345.1"/>
    <property type="molecule type" value="Genomic_DNA"/>
</dbReference>
<dbReference type="AlphaFoldDB" id="A0A6C0JRF2"/>
<reference evidence="1" key="1">
    <citation type="journal article" date="2020" name="Nature">
        <title>Giant virus diversity and host interactions through global metagenomics.</title>
        <authorList>
            <person name="Schulz F."/>
            <person name="Roux S."/>
            <person name="Paez-Espino D."/>
            <person name="Jungbluth S."/>
            <person name="Walsh D.A."/>
            <person name="Denef V.J."/>
            <person name="McMahon K.D."/>
            <person name="Konstantinidis K.T."/>
            <person name="Eloe-Fadrosh E.A."/>
            <person name="Kyrpides N.C."/>
            <person name="Woyke T."/>
        </authorList>
    </citation>
    <scope>NUCLEOTIDE SEQUENCE</scope>
    <source>
        <strain evidence="1">GVMAG-S-1062768-28</strain>
    </source>
</reference>
<organism evidence="1">
    <name type="scientific">viral metagenome</name>
    <dbReference type="NCBI Taxonomy" id="1070528"/>
    <lineage>
        <taxon>unclassified sequences</taxon>
        <taxon>metagenomes</taxon>
        <taxon>organismal metagenomes</taxon>
    </lineage>
</organism>
<sequence>MKKINKKKTYKMSLRDFEVVLYISCEYFECPGCQMPDEPCIMCNKNSNKRYYYICLFPNILRLGNPFVVICDNCCVDDFLKGLVQQQTFEEFVCSSEQCSFCRKTCLVTFLEASLFLRYKGNEIDIEADNFLICQKCRLLRMM</sequence>
<protein>
    <submittedName>
        <fullName evidence="1">Uncharacterized protein</fullName>
    </submittedName>
</protein>